<accession>A0ABM7YNQ1</accession>
<comment type="similarity">
    <text evidence="2 11 12">Belongs to the TonB-dependent receptor family.</text>
</comment>
<evidence type="ECO:0000256" key="6">
    <source>
        <dbReference type="ARBA" id="ARBA00022729"/>
    </source>
</evidence>
<keyword evidence="4 11" id="KW-1134">Transmembrane beta strand</keyword>
<dbReference type="InterPro" id="IPR012910">
    <property type="entry name" value="Plug_dom"/>
</dbReference>
<evidence type="ECO:0000256" key="4">
    <source>
        <dbReference type="ARBA" id="ARBA00022452"/>
    </source>
</evidence>
<sequence>MIRYTTRRSTQRPMRWLFRSWAASLSAAPDNPATMMPPRHLRTDRLRTDHRHPDRVRLVALAIDLLAACAAQAQNVRPAAASTAASAAALERVEITGERASDTEERRRSTAAKIVIGREEIERQGDSNITEILKRLPGVTLGGRPGRGGEVRMRGMGSGYTQILINGERAPAGFSFDQLSPDLIERIEVLRAPTAETGARAVAGTINIILREDVKKRLNNLKVAVGQEDQGWQPSVSWSRAEQIESFGYTLNANLSTGVRETTRHTRTQRGFTPAGSEDATLQVDQTDDNRSREERLHSSLGGRLQWRLGPGELLALQPFVTFSSADTHGVSERVAAPGTTLSALPYSRSDTEATFHLARLNGNWQSRWSGGLRSDLRAGMSQSRWAGDTQRLDGNTAASSLASRTLTTADDRWWTLGGKLTQTLAGGHALAAGLETDVGQRDQRSDGEGSTASDNLDDNLQVRTFRGALWLQDEWDLDAHWALHGGLRWESITTRSEWDGGAVRNRSSVTSPLLHAVWRPSEGGRDQLRASLTRSYRAPSLQNLVARRSISRSTPTDQTNEATSPDRIGNPALKPELATGIDLAFEHYLADGGLISANVFHRRISGLIRNVSTLQTVDWATAPRWVSQPRNVGDASTQGIELEAKYALKDLMQDAPAVDLRHNLALFRSRVEGIPGPDNRIDQQPDWTANLGADWRVRGWPLTLGAGLNLTPGYTVQTSSATIANGATIDQWSSQDAKRVLDAYALWTFNPAMKLRLSGANLVSRNFDSGSLVVSSDASGSTRTSAVTSQRSTTSWRVELELKL</sequence>
<keyword evidence="5 11" id="KW-0812">Transmembrane</keyword>
<evidence type="ECO:0000256" key="11">
    <source>
        <dbReference type="PROSITE-ProRule" id="PRU01360"/>
    </source>
</evidence>
<evidence type="ECO:0000259" key="14">
    <source>
        <dbReference type="Pfam" id="PF00593"/>
    </source>
</evidence>
<dbReference type="Gene3D" id="2.170.130.10">
    <property type="entry name" value="TonB-dependent receptor, plug domain"/>
    <property type="match status" value="1"/>
</dbReference>
<organism evidence="16 17">
    <name type="scientific">Sphaerotilus microaerophilus</name>
    <dbReference type="NCBI Taxonomy" id="2914710"/>
    <lineage>
        <taxon>Bacteria</taxon>
        <taxon>Pseudomonadati</taxon>
        <taxon>Pseudomonadota</taxon>
        <taxon>Betaproteobacteria</taxon>
        <taxon>Burkholderiales</taxon>
        <taxon>Sphaerotilaceae</taxon>
        <taxon>Sphaerotilus</taxon>
    </lineage>
</organism>
<feature type="domain" description="TonB-dependent receptor plug" evidence="15">
    <location>
        <begin position="107"/>
        <end position="205"/>
    </location>
</feature>
<feature type="region of interest" description="Disordered" evidence="13">
    <location>
        <begin position="548"/>
        <end position="573"/>
    </location>
</feature>
<dbReference type="EMBL" id="AP025730">
    <property type="protein sequence ID" value="BDI06117.1"/>
    <property type="molecule type" value="Genomic_DNA"/>
</dbReference>
<evidence type="ECO:0000256" key="13">
    <source>
        <dbReference type="SAM" id="MobiDB-lite"/>
    </source>
</evidence>
<evidence type="ECO:0000256" key="9">
    <source>
        <dbReference type="ARBA" id="ARBA00023170"/>
    </source>
</evidence>
<comment type="subcellular location">
    <subcellularLocation>
        <location evidence="1 11">Cell outer membrane</location>
        <topology evidence="1 11">Multi-pass membrane protein</topology>
    </subcellularLocation>
</comment>
<evidence type="ECO:0000256" key="8">
    <source>
        <dbReference type="ARBA" id="ARBA00023136"/>
    </source>
</evidence>
<dbReference type="InterPro" id="IPR000531">
    <property type="entry name" value="Beta-barrel_TonB"/>
</dbReference>
<keyword evidence="8 11" id="KW-0472">Membrane</keyword>
<evidence type="ECO:0000313" key="17">
    <source>
        <dbReference type="Proteomes" id="UP001057498"/>
    </source>
</evidence>
<keyword evidence="3 11" id="KW-0813">Transport</keyword>
<evidence type="ECO:0000256" key="1">
    <source>
        <dbReference type="ARBA" id="ARBA00004571"/>
    </source>
</evidence>
<keyword evidence="7 12" id="KW-0798">TonB box</keyword>
<evidence type="ECO:0000256" key="7">
    <source>
        <dbReference type="ARBA" id="ARBA00023077"/>
    </source>
</evidence>
<keyword evidence="6" id="KW-0732">Signal</keyword>
<dbReference type="Pfam" id="PF07715">
    <property type="entry name" value="Plug"/>
    <property type="match status" value="1"/>
</dbReference>
<reference evidence="16" key="1">
    <citation type="submission" date="2022-04" db="EMBL/GenBank/DDBJ databases">
        <title>Whole genome sequence of Sphaerotilus sp. FB-5.</title>
        <authorList>
            <person name="Takeda M."/>
            <person name="Narihara S."/>
            <person name="Akimoto M."/>
            <person name="Akimoto R."/>
            <person name="Nishiyashiki S."/>
            <person name="Murakami T."/>
        </authorList>
    </citation>
    <scope>NUCLEOTIDE SEQUENCE</scope>
    <source>
        <strain evidence="16">FB-5</strain>
    </source>
</reference>
<dbReference type="PANTHER" id="PTHR30069:SF29">
    <property type="entry name" value="HEMOGLOBIN AND HEMOGLOBIN-HAPTOGLOBIN-BINDING PROTEIN 1-RELATED"/>
    <property type="match status" value="1"/>
</dbReference>
<feature type="region of interest" description="Disordered" evidence="13">
    <location>
        <begin position="260"/>
        <end position="293"/>
    </location>
</feature>
<evidence type="ECO:0000313" key="16">
    <source>
        <dbReference type="EMBL" id="BDI06117.1"/>
    </source>
</evidence>
<dbReference type="InterPro" id="IPR037066">
    <property type="entry name" value="Plug_dom_sf"/>
</dbReference>
<dbReference type="SUPFAM" id="SSF56935">
    <property type="entry name" value="Porins"/>
    <property type="match status" value="1"/>
</dbReference>
<evidence type="ECO:0000256" key="10">
    <source>
        <dbReference type="ARBA" id="ARBA00023237"/>
    </source>
</evidence>
<dbReference type="Gene3D" id="2.40.170.20">
    <property type="entry name" value="TonB-dependent receptor, beta-barrel domain"/>
    <property type="match status" value="1"/>
</dbReference>
<dbReference type="Proteomes" id="UP001057498">
    <property type="component" value="Chromosome"/>
</dbReference>
<name>A0ABM7YNQ1_9BURK</name>
<feature type="compositionally biased region" description="Basic and acidic residues" evidence="13">
    <location>
        <begin position="439"/>
        <end position="448"/>
    </location>
</feature>
<feature type="compositionally biased region" description="Polar residues" evidence="13">
    <location>
        <begin position="552"/>
        <end position="564"/>
    </location>
</feature>
<protein>
    <submittedName>
        <fullName evidence="16">Ligand-gated channel</fullName>
    </submittedName>
</protein>
<dbReference type="PROSITE" id="PS52016">
    <property type="entry name" value="TONB_DEPENDENT_REC_3"/>
    <property type="match status" value="1"/>
</dbReference>
<dbReference type="InterPro" id="IPR039426">
    <property type="entry name" value="TonB-dep_rcpt-like"/>
</dbReference>
<feature type="domain" description="TonB-dependent receptor-like beta-barrel" evidence="14">
    <location>
        <begin position="343"/>
        <end position="763"/>
    </location>
</feature>
<evidence type="ECO:0000256" key="3">
    <source>
        <dbReference type="ARBA" id="ARBA00022448"/>
    </source>
</evidence>
<dbReference type="CDD" id="cd01347">
    <property type="entry name" value="ligand_gated_channel"/>
    <property type="match status" value="1"/>
</dbReference>
<proteinExistence type="inferred from homology"/>
<dbReference type="Pfam" id="PF00593">
    <property type="entry name" value="TonB_dep_Rec_b-barrel"/>
    <property type="match status" value="1"/>
</dbReference>
<keyword evidence="10 11" id="KW-0998">Cell outer membrane</keyword>
<gene>
    <name evidence="16" type="ORF">CATMQ487_30870</name>
</gene>
<evidence type="ECO:0000256" key="5">
    <source>
        <dbReference type="ARBA" id="ARBA00022692"/>
    </source>
</evidence>
<dbReference type="PANTHER" id="PTHR30069">
    <property type="entry name" value="TONB-DEPENDENT OUTER MEMBRANE RECEPTOR"/>
    <property type="match status" value="1"/>
</dbReference>
<keyword evidence="17" id="KW-1185">Reference proteome</keyword>
<evidence type="ECO:0000256" key="12">
    <source>
        <dbReference type="RuleBase" id="RU003357"/>
    </source>
</evidence>
<keyword evidence="9" id="KW-0675">Receptor</keyword>
<dbReference type="InterPro" id="IPR036942">
    <property type="entry name" value="Beta-barrel_TonB_sf"/>
</dbReference>
<evidence type="ECO:0000256" key="2">
    <source>
        <dbReference type="ARBA" id="ARBA00009810"/>
    </source>
</evidence>
<evidence type="ECO:0000259" key="15">
    <source>
        <dbReference type="Pfam" id="PF07715"/>
    </source>
</evidence>
<feature type="region of interest" description="Disordered" evidence="13">
    <location>
        <begin position="436"/>
        <end position="457"/>
    </location>
</feature>